<gene>
    <name evidence="4" type="ORF">ABT276_14550</name>
</gene>
<name>A0ABV1UUV9_9ACTN</name>
<sequence length="245" mass="26366">MTQPAQDRRDVQYGTAVASVYDSLIAPALPAEAAVDRLRPCVTGARVLEIGVGTGRVAVPVAAIAAEVVGLDNSRPMLDEFRAKTVPGNISLVQADFRAPLPVTGPFDAAYSTMGSLACVTDREQLTAALSHVRDVLAPGATLSLEYYATGTYRPLVAQHTVTMPTPHHGGTTTFTITLDDRDVLTMGTRIDEVGKPPVEFSEHVLLIERDEVEVCLNRAGFTVEHVYAAESPQPYDWYTARATK</sequence>
<dbReference type="GO" id="GO:0032259">
    <property type="term" value="P:methylation"/>
    <property type="evidence" value="ECO:0007669"/>
    <property type="project" value="UniProtKB-KW"/>
</dbReference>
<dbReference type="Proteomes" id="UP001445472">
    <property type="component" value="Unassembled WGS sequence"/>
</dbReference>
<dbReference type="PANTHER" id="PTHR43861">
    <property type="entry name" value="TRANS-ACONITATE 2-METHYLTRANSFERASE-RELATED"/>
    <property type="match status" value="1"/>
</dbReference>
<keyword evidence="1 4" id="KW-0489">Methyltransferase</keyword>
<accession>A0ABV1UUV9</accession>
<dbReference type="InterPro" id="IPR041698">
    <property type="entry name" value="Methyltransf_25"/>
</dbReference>
<evidence type="ECO:0000256" key="2">
    <source>
        <dbReference type="ARBA" id="ARBA00022679"/>
    </source>
</evidence>
<dbReference type="RefSeq" id="WP_351976375.1">
    <property type="nucleotide sequence ID" value="NZ_JBEPBX010000011.1"/>
</dbReference>
<dbReference type="SUPFAM" id="SSF53335">
    <property type="entry name" value="S-adenosyl-L-methionine-dependent methyltransferases"/>
    <property type="match status" value="1"/>
</dbReference>
<evidence type="ECO:0000313" key="5">
    <source>
        <dbReference type="Proteomes" id="UP001445472"/>
    </source>
</evidence>
<dbReference type="Pfam" id="PF13649">
    <property type="entry name" value="Methyltransf_25"/>
    <property type="match status" value="1"/>
</dbReference>
<keyword evidence="5" id="KW-1185">Reference proteome</keyword>
<proteinExistence type="predicted"/>
<dbReference type="EC" id="2.1.1.-" evidence="4"/>
<keyword evidence="2 4" id="KW-0808">Transferase</keyword>
<protein>
    <submittedName>
        <fullName evidence="4">Class I SAM-dependent methyltransferase</fullName>
        <ecNumber evidence="4">2.1.1.-</ecNumber>
    </submittedName>
</protein>
<dbReference type="CDD" id="cd02440">
    <property type="entry name" value="AdoMet_MTases"/>
    <property type="match status" value="1"/>
</dbReference>
<evidence type="ECO:0000313" key="4">
    <source>
        <dbReference type="EMBL" id="MER6614563.1"/>
    </source>
</evidence>
<dbReference type="EMBL" id="JBEPBX010000011">
    <property type="protein sequence ID" value="MER6614563.1"/>
    <property type="molecule type" value="Genomic_DNA"/>
</dbReference>
<dbReference type="PANTHER" id="PTHR43861:SF1">
    <property type="entry name" value="TRANS-ACONITATE 2-METHYLTRANSFERASE"/>
    <property type="match status" value="1"/>
</dbReference>
<reference evidence="4 5" key="1">
    <citation type="submission" date="2024-06" db="EMBL/GenBank/DDBJ databases">
        <title>The Natural Products Discovery Center: Release of the First 8490 Sequenced Strains for Exploring Actinobacteria Biosynthetic Diversity.</title>
        <authorList>
            <person name="Kalkreuter E."/>
            <person name="Kautsar S.A."/>
            <person name="Yang D."/>
            <person name="Bader C.D."/>
            <person name="Teijaro C.N."/>
            <person name="Fluegel L."/>
            <person name="Davis C.M."/>
            <person name="Simpson J.R."/>
            <person name="Lauterbach L."/>
            <person name="Steele A.D."/>
            <person name="Gui C."/>
            <person name="Meng S."/>
            <person name="Li G."/>
            <person name="Viehrig K."/>
            <person name="Ye F."/>
            <person name="Su P."/>
            <person name="Kiefer A.F."/>
            <person name="Nichols A."/>
            <person name="Cepeda A.J."/>
            <person name="Yan W."/>
            <person name="Fan B."/>
            <person name="Jiang Y."/>
            <person name="Adhikari A."/>
            <person name="Zheng C.-J."/>
            <person name="Schuster L."/>
            <person name="Cowan T.M."/>
            <person name="Smanski M.J."/>
            <person name="Chevrette M.G."/>
            <person name="De Carvalho L.P.S."/>
            <person name="Shen B."/>
        </authorList>
    </citation>
    <scope>NUCLEOTIDE SEQUENCE [LARGE SCALE GENOMIC DNA]</scope>
    <source>
        <strain evidence="4 5">NPDC000837</strain>
    </source>
</reference>
<evidence type="ECO:0000256" key="1">
    <source>
        <dbReference type="ARBA" id="ARBA00022603"/>
    </source>
</evidence>
<dbReference type="InterPro" id="IPR029063">
    <property type="entry name" value="SAM-dependent_MTases_sf"/>
</dbReference>
<evidence type="ECO:0000259" key="3">
    <source>
        <dbReference type="Pfam" id="PF13649"/>
    </source>
</evidence>
<dbReference type="GO" id="GO:0008168">
    <property type="term" value="F:methyltransferase activity"/>
    <property type="evidence" value="ECO:0007669"/>
    <property type="project" value="UniProtKB-KW"/>
</dbReference>
<comment type="caution">
    <text evidence="4">The sequence shown here is derived from an EMBL/GenBank/DDBJ whole genome shotgun (WGS) entry which is preliminary data.</text>
</comment>
<feature type="domain" description="Methyltransferase" evidence="3">
    <location>
        <begin position="47"/>
        <end position="140"/>
    </location>
</feature>
<dbReference type="Gene3D" id="3.40.50.150">
    <property type="entry name" value="Vaccinia Virus protein VP39"/>
    <property type="match status" value="1"/>
</dbReference>
<organism evidence="4 5">
    <name type="scientific">Streptomyces xantholiticus</name>
    <dbReference type="NCBI Taxonomy" id="68285"/>
    <lineage>
        <taxon>Bacteria</taxon>
        <taxon>Bacillati</taxon>
        <taxon>Actinomycetota</taxon>
        <taxon>Actinomycetes</taxon>
        <taxon>Kitasatosporales</taxon>
        <taxon>Streptomycetaceae</taxon>
        <taxon>Streptomyces</taxon>
    </lineage>
</organism>